<reference evidence="5 6" key="1">
    <citation type="submission" date="2020-08" db="EMBL/GenBank/DDBJ databases">
        <title>Genomic Encyclopedia of Type Strains, Phase III (KMG-III): the genomes of soil and plant-associated and newly described type strains.</title>
        <authorList>
            <person name="Whitman W."/>
        </authorList>
    </citation>
    <scope>NUCLEOTIDE SEQUENCE [LARGE SCALE GENOMIC DNA]</scope>
    <source>
        <strain evidence="5 6">CECT 5862</strain>
    </source>
</reference>
<keyword evidence="3" id="KW-0378">Hydrolase</keyword>
<dbReference type="GO" id="GO:0004553">
    <property type="term" value="F:hydrolase activity, hydrolyzing O-glycosyl compounds"/>
    <property type="evidence" value="ECO:0007669"/>
    <property type="project" value="InterPro"/>
</dbReference>
<dbReference type="PANTHER" id="PTHR43817">
    <property type="entry name" value="GLYCOSYL HYDROLASE"/>
    <property type="match status" value="1"/>
</dbReference>
<dbReference type="InterPro" id="IPR023296">
    <property type="entry name" value="Glyco_hydro_beta-prop_sf"/>
</dbReference>
<evidence type="ECO:0000256" key="1">
    <source>
        <dbReference type="ARBA" id="ARBA00009865"/>
    </source>
</evidence>
<keyword evidence="4" id="KW-0326">Glycosidase</keyword>
<dbReference type="Pfam" id="PF04616">
    <property type="entry name" value="Glyco_hydro_43"/>
    <property type="match status" value="1"/>
</dbReference>
<dbReference type="Gene3D" id="2.115.10.20">
    <property type="entry name" value="Glycosyl hydrolase domain, family 43"/>
    <property type="match status" value="1"/>
</dbReference>
<dbReference type="AlphaFoldDB" id="A0A7W5B2G9"/>
<gene>
    <name evidence="5" type="ORF">FHS18_005226</name>
</gene>
<accession>A0A7W5B2G9</accession>
<dbReference type="CDD" id="cd18818">
    <property type="entry name" value="GH43_GbtXyl43B-like"/>
    <property type="match status" value="1"/>
</dbReference>
<organism evidence="5 6">
    <name type="scientific">Paenibacillus phyllosphaerae</name>
    <dbReference type="NCBI Taxonomy" id="274593"/>
    <lineage>
        <taxon>Bacteria</taxon>
        <taxon>Bacillati</taxon>
        <taxon>Bacillota</taxon>
        <taxon>Bacilli</taxon>
        <taxon>Bacillales</taxon>
        <taxon>Paenibacillaceae</taxon>
        <taxon>Paenibacillus</taxon>
    </lineage>
</organism>
<dbReference type="InterPro" id="IPR006710">
    <property type="entry name" value="Glyco_hydro_43"/>
</dbReference>
<proteinExistence type="inferred from homology"/>
<comment type="caution">
    <text evidence="5">The sequence shown here is derived from an EMBL/GenBank/DDBJ whole genome shotgun (WGS) entry which is preliminary data.</text>
</comment>
<comment type="similarity">
    <text evidence="1">Belongs to the glycosyl hydrolase 43 family.</text>
</comment>
<dbReference type="RefSeq" id="WP_183603215.1">
    <property type="nucleotide sequence ID" value="NZ_JACHXK010000016.1"/>
</dbReference>
<evidence type="ECO:0000256" key="3">
    <source>
        <dbReference type="ARBA" id="ARBA00022801"/>
    </source>
</evidence>
<sequence length="676" mass="75928">MLLPYYLIPGTVLPTDIEGEPAVWQSSLPGAVDPQGNLVAPWEGMSAEFQLTATASSRTYSFSVRMMGSNCYWLAGYTRKPDADPNVRSLFVAKSLHLALSKNGNDYEALNSNYGVLFAAADYSRSVAGETQLLEQPRMFRLADHGFGILAIPLNHQGQENRPGELLYFETQDLVRYEEKGRLRLTESAIMDFSCQLDAETLRYRISWIEESGESSYTTTQNFIHLDPPRSGEMNPVMLCQVPLGDDVEAAQCMALTSSEAAYLRNKLGRVRNIAIDVPTIRLCAGDSTLNLDTVRVTARYSDGSSALKRLTLDEAETAELDLSKPGEYTLRARVVRKRFPYPMMRTRPDPYVLHWKGRYYFIATDDDGQRKIHIRSADTLEGLEDGRSEEVLLWDGNVPDGERHGQHWAPELHVIGGKLYSLLAISVNNEWHGVQAHMALLKGEDPMIPEHWDTPRRVLDRHGKALTDLAKREHSISLDMTYFEHNGKSYVCWSEPKWFGEQQERASLYLAAVDPAKPWQLTSEPVQIARNEYGWDRNGGIASGVAEGPFVLKRGDTLYMAYSGSNVSPNYTVGLLAMSAEADPMNPASWTKSNYPVMHSNSLPDQYGPGHNMFVQDRYGDWYNVYHACGVTGGFRHASISPLHFRVDGTPVLDMREDEELLPELERVTLTVLVE</sequence>
<dbReference type="GO" id="GO:0005975">
    <property type="term" value="P:carbohydrate metabolic process"/>
    <property type="evidence" value="ECO:0007669"/>
    <property type="project" value="InterPro"/>
</dbReference>
<protein>
    <submittedName>
        <fullName evidence="5">GH43 family beta-xylosidase</fullName>
    </submittedName>
</protein>
<evidence type="ECO:0000256" key="2">
    <source>
        <dbReference type="ARBA" id="ARBA00022729"/>
    </source>
</evidence>
<dbReference type="EMBL" id="JACHXK010000016">
    <property type="protein sequence ID" value="MBB3113123.1"/>
    <property type="molecule type" value="Genomic_DNA"/>
</dbReference>
<keyword evidence="6" id="KW-1185">Reference proteome</keyword>
<evidence type="ECO:0000313" key="6">
    <source>
        <dbReference type="Proteomes" id="UP000570361"/>
    </source>
</evidence>
<evidence type="ECO:0000313" key="5">
    <source>
        <dbReference type="EMBL" id="MBB3113123.1"/>
    </source>
</evidence>
<dbReference type="Proteomes" id="UP000570361">
    <property type="component" value="Unassembled WGS sequence"/>
</dbReference>
<evidence type="ECO:0000256" key="4">
    <source>
        <dbReference type="ARBA" id="ARBA00023295"/>
    </source>
</evidence>
<dbReference type="PANTHER" id="PTHR43817:SF1">
    <property type="entry name" value="HYDROLASE, FAMILY 43, PUTATIVE (AFU_ORTHOLOGUE AFUA_3G01660)-RELATED"/>
    <property type="match status" value="1"/>
</dbReference>
<name>A0A7W5B2G9_9BACL</name>
<dbReference type="SUPFAM" id="SSF75005">
    <property type="entry name" value="Arabinanase/levansucrase/invertase"/>
    <property type="match status" value="1"/>
</dbReference>
<keyword evidence="2" id="KW-0732">Signal</keyword>